<accession>A0ABT8JSL8</accession>
<dbReference type="NCBIfam" id="TIGR01098">
    <property type="entry name" value="3A0109s03R"/>
    <property type="match status" value="1"/>
</dbReference>
<evidence type="ECO:0000256" key="1">
    <source>
        <dbReference type="ARBA" id="ARBA00007162"/>
    </source>
</evidence>
<evidence type="ECO:0000313" key="3">
    <source>
        <dbReference type="EMBL" id="MDN4608148.1"/>
    </source>
</evidence>
<dbReference type="Gene3D" id="3.40.190.10">
    <property type="entry name" value="Periplasmic binding protein-like II"/>
    <property type="match status" value="2"/>
</dbReference>
<proteinExistence type="inferred from homology"/>
<dbReference type="PROSITE" id="PS51257">
    <property type="entry name" value="PROKAR_LIPOPROTEIN"/>
    <property type="match status" value="1"/>
</dbReference>
<comment type="similarity">
    <text evidence="1">Belongs to the phosphate/phosphite/phosphonate binding protein family.</text>
</comment>
<dbReference type="Pfam" id="PF12974">
    <property type="entry name" value="Phosphonate-bd"/>
    <property type="match status" value="1"/>
</dbReference>
<dbReference type="RefSeq" id="WP_301244044.1">
    <property type="nucleotide sequence ID" value="NZ_JAROCC010000009.1"/>
</dbReference>
<dbReference type="CDD" id="cd13571">
    <property type="entry name" value="PBP2_PnhD_1"/>
    <property type="match status" value="1"/>
</dbReference>
<sequence length="299" mass="34068">MIDWIRIFVLLACSLFITGCEQDRSTSKIVFAEPDESPSEFQVVDAPLRVAISSVLSPTETVMYYRELANYIGEQLDRPTILIQRKSYSEINNLMIKGAADIAFFPTGAYITNRDFEGIEAIAMQERMGLPYYYGYIVVHSESAIDSLIDLKGKNVAFTDPTSYSGYLFFEKHLENIGETPENFLGRYNFTYNHENTLNAVVERIVDGAAVNSFAFERAKLQKPELVNRLKIITRSEPIGTGPIVVRKNLPDEEKKIITDSFMSMHEIEHLLPSLQGLFIDRFVPFEPALYEVFDELDK</sequence>
<dbReference type="InterPro" id="IPR005770">
    <property type="entry name" value="PhnD"/>
</dbReference>
<protein>
    <submittedName>
        <fullName evidence="3">Phosphate/phosphite/phosphonate ABC transporter substrate-binding protein</fullName>
    </submittedName>
</protein>
<keyword evidence="2" id="KW-0732">Signal</keyword>
<dbReference type="SUPFAM" id="SSF53850">
    <property type="entry name" value="Periplasmic binding protein-like II"/>
    <property type="match status" value="1"/>
</dbReference>
<dbReference type="EMBL" id="JAROCC010000009">
    <property type="protein sequence ID" value="MDN4608148.1"/>
    <property type="molecule type" value="Genomic_DNA"/>
</dbReference>
<name>A0ABT8JSL8_9BACL</name>
<gene>
    <name evidence="3" type="primary">phnD</name>
    <name evidence="3" type="ORF">P5G49_11780</name>
</gene>
<comment type="caution">
    <text evidence="3">The sequence shown here is derived from an EMBL/GenBank/DDBJ whole genome shotgun (WGS) entry which is preliminary data.</text>
</comment>
<dbReference type="PANTHER" id="PTHR35841">
    <property type="entry name" value="PHOSPHONATES-BINDING PERIPLASMIC PROTEIN"/>
    <property type="match status" value="1"/>
</dbReference>
<reference evidence="3" key="1">
    <citation type="submission" date="2023-03" db="EMBL/GenBank/DDBJ databases">
        <title>MT1 and MT2 Draft Genomes of Novel Species.</title>
        <authorList>
            <person name="Venkateswaran K."/>
        </authorList>
    </citation>
    <scope>NUCLEOTIDE SEQUENCE</scope>
    <source>
        <strain evidence="3">F6_3S_P_2</strain>
    </source>
</reference>
<keyword evidence="4" id="KW-1185">Reference proteome</keyword>
<evidence type="ECO:0000256" key="2">
    <source>
        <dbReference type="ARBA" id="ARBA00022729"/>
    </source>
</evidence>
<dbReference type="PANTHER" id="PTHR35841:SF1">
    <property type="entry name" value="PHOSPHONATES-BINDING PERIPLASMIC PROTEIN"/>
    <property type="match status" value="1"/>
</dbReference>
<dbReference type="Proteomes" id="UP001175097">
    <property type="component" value="Unassembled WGS sequence"/>
</dbReference>
<organism evidence="3 4">
    <name type="scientific">Sporosarcina highlanderae</name>
    <dbReference type="NCBI Taxonomy" id="3035916"/>
    <lineage>
        <taxon>Bacteria</taxon>
        <taxon>Bacillati</taxon>
        <taxon>Bacillota</taxon>
        <taxon>Bacilli</taxon>
        <taxon>Bacillales</taxon>
        <taxon>Caryophanaceae</taxon>
        <taxon>Sporosarcina</taxon>
    </lineage>
</organism>
<evidence type="ECO:0000313" key="4">
    <source>
        <dbReference type="Proteomes" id="UP001175097"/>
    </source>
</evidence>